<protein>
    <submittedName>
        <fullName evidence="3">Heterokaryon incompatibility protein-domain-containing protein</fullName>
    </submittedName>
</protein>
<organism evidence="3 4">
    <name type="scientific">Neurospora tetraspora</name>
    <dbReference type="NCBI Taxonomy" id="94610"/>
    <lineage>
        <taxon>Eukaryota</taxon>
        <taxon>Fungi</taxon>
        <taxon>Dikarya</taxon>
        <taxon>Ascomycota</taxon>
        <taxon>Pezizomycotina</taxon>
        <taxon>Sordariomycetes</taxon>
        <taxon>Sordariomycetidae</taxon>
        <taxon>Sordariales</taxon>
        <taxon>Sordariaceae</taxon>
        <taxon>Neurospora</taxon>
    </lineage>
</organism>
<dbReference type="InterPro" id="IPR010730">
    <property type="entry name" value="HET"/>
</dbReference>
<dbReference type="PANTHER" id="PTHR24148:SF77">
    <property type="entry name" value="HETEROKARYON INCOMPATIBILITY DOMAIN-CONTAINING PROTEIN"/>
    <property type="match status" value="1"/>
</dbReference>
<feature type="region of interest" description="Disordered" evidence="1">
    <location>
        <begin position="1"/>
        <end position="26"/>
    </location>
</feature>
<accession>A0AAE0JET2</accession>
<sequence>MEWIQRHMLRKHKKRNTSSESSDAESIDTVYPCRPLEHESSIRLLLVTPGKVDLAFAFQEDRLGNVAHKYAYKALPYEWGSAAEDEPVITIDGHAVKIRRNLYEALSQIMGMEVDLGLGPFYLWVDALCISQNDNVEKRPQVQMMAADGSDQAIENLKLLRPLFGVPGLQIVLESTTASFDSRTRDAILLLFKRSYWKRVPLWILQELFLARKYIALCGSKVITDDELHVGLNAIKVSQKLSASGYAELIKKTPAIWHIHTKFFGFHWFNDLNRFLSVCSQEDVEAMEPRDYIYVFFRAVFCETMELLASSNAVPLELRRLGHRGDLYRHPVGSHFRGLAKKMGILDDDLEDCPIRYPRIRREAVMEANEVGRAAQACSADPDQINGEQYPYRPLEHENFIRLLLIKPDSGEEVAYTLQHSELGKIPYKALSYEWGLPSDDDPNITIDGHMVRIRKNLFDCLKQTSSVIHHLGFLLLWVDALCINQNDGAEKSQQVQKMREIFSSAEEVFAWTGPMANDSDHAIDILNSTPPGTLTNPDL</sequence>
<name>A0AAE0JET2_9PEZI</name>
<evidence type="ECO:0000256" key="1">
    <source>
        <dbReference type="SAM" id="MobiDB-lite"/>
    </source>
</evidence>
<reference evidence="3" key="2">
    <citation type="submission" date="2023-06" db="EMBL/GenBank/DDBJ databases">
        <authorList>
            <consortium name="Lawrence Berkeley National Laboratory"/>
            <person name="Haridas S."/>
            <person name="Hensen N."/>
            <person name="Bonometti L."/>
            <person name="Westerberg I."/>
            <person name="Brannstrom I.O."/>
            <person name="Guillou S."/>
            <person name="Cros-Aarteil S."/>
            <person name="Calhoun S."/>
            <person name="Kuo A."/>
            <person name="Mondo S."/>
            <person name="Pangilinan J."/>
            <person name="Riley R."/>
            <person name="Labutti K."/>
            <person name="Andreopoulos B."/>
            <person name="Lipzen A."/>
            <person name="Chen C."/>
            <person name="Yanf M."/>
            <person name="Daum C."/>
            <person name="Ng V."/>
            <person name="Clum A."/>
            <person name="Steindorff A."/>
            <person name="Ohm R."/>
            <person name="Martin F."/>
            <person name="Silar P."/>
            <person name="Natvig D."/>
            <person name="Lalanne C."/>
            <person name="Gautier V."/>
            <person name="Ament-Velasquez S.L."/>
            <person name="Kruys A."/>
            <person name="Hutchinson M.I."/>
            <person name="Powell A.J."/>
            <person name="Barry K."/>
            <person name="Miller A.N."/>
            <person name="Grigoriev I.V."/>
            <person name="Debuchy R."/>
            <person name="Gladieux P."/>
            <person name="Thoren M.H."/>
            <person name="Johannesson H."/>
        </authorList>
    </citation>
    <scope>NUCLEOTIDE SEQUENCE</scope>
    <source>
        <strain evidence="3">CBS 560.94</strain>
    </source>
</reference>
<dbReference type="InterPro" id="IPR052895">
    <property type="entry name" value="HetReg/Transcr_Mod"/>
</dbReference>
<feature type="compositionally biased region" description="Basic residues" evidence="1">
    <location>
        <begin position="7"/>
        <end position="16"/>
    </location>
</feature>
<gene>
    <name evidence="3" type="ORF">B0H65DRAFT_548458</name>
</gene>
<reference evidence="3" key="1">
    <citation type="journal article" date="2023" name="Mol. Phylogenet. Evol.">
        <title>Genome-scale phylogeny and comparative genomics of the fungal order Sordariales.</title>
        <authorList>
            <person name="Hensen N."/>
            <person name="Bonometti L."/>
            <person name="Westerberg I."/>
            <person name="Brannstrom I.O."/>
            <person name="Guillou S."/>
            <person name="Cros-Aarteil S."/>
            <person name="Calhoun S."/>
            <person name="Haridas S."/>
            <person name="Kuo A."/>
            <person name="Mondo S."/>
            <person name="Pangilinan J."/>
            <person name="Riley R."/>
            <person name="LaButti K."/>
            <person name="Andreopoulos B."/>
            <person name="Lipzen A."/>
            <person name="Chen C."/>
            <person name="Yan M."/>
            <person name="Daum C."/>
            <person name="Ng V."/>
            <person name="Clum A."/>
            <person name="Steindorff A."/>
            <person name="Ohm R.A."/>
            <person name="Martin F."/>
            <person name="Silar P."/>
            <person name="Natvig D.O."/>
            <person name="Lalanne C."/>
            <person name="Gautier V."/>
            <person name="Ament-Velasquez S.L."/>
            <person name="Kruys A."/>
            <person name="Hutchinson M.I."/>
            <person name="Powell A.J."/>
            <person name="Barry K."/>
            <person name="Miller A.N."/>
            <person name="Grigoriev I.V."/>
            <person name="Debuchy R."/>
            <person name="Gladieux P."/>
            <person name="Hiltunen Thoren M."/>
            <person name="Johannesson H."/>
        </authorList>
    </citation>
    <scope>NUCLEOTIDE SEQUENCE</scope>
    <source>
        <strain evidence="3">CBS 560.94</strain>
    </source>
</reference>
<feature type="domain" description="Heterokaryon incompatibility" evidence="2">
    <location>
        <begin position="428"/>
        <end position="531"/>
    </location>
</feature>
<dbReference type="RefSeq" id="XP_062681286.1">
    <property type="nucleotide sequence ID" value="XM_062829583.1"/>
</dbReference>
<comment type="caution">
    <text evidence="3">The sequence shown here is derived from an EMBL/GenBank/DDBJ whole genome shotgun (WGS) entry which is preliminary data.</text>
</comment>
<dbReference type="Pfam" id="PF06985">
    <property type="entry name" value="HET"/>
    <property type="match status" value="2"/>
</dbReference>
<dbReference type="GeneID" id="87866737"/>
<evidence type="ECO:0000313" key="4">
    <source>
        <dbReference type="Proteomes" id="UP001278500"/>
    </source>
</evidence>
<keyword evidence="4" id="KW-1185">Reference proteome</keyword>
<evidence type="ECO:0000313" key="3">
    <source>
        <dbReference type="EMBL" id="KAK3344673.1"/>
    </source>
</evidence>
<dbReference type="AlphaFoldDB" id="A0AAE0JET2"/>
<dbReference type="EMBL" id="JAUEPP010000004">
    <property type="protein sequence ID" value="KAK3344673.1"/>
    <property type="molecule type" value="Genomic_DNA"/>
</dbReference>
<proteinExistence type="predicted"/>
<evidence type="ECO:0000259" key="2">
    <source>
        <dbReference type="Pfam" id="PF06985"/>
    </source>
</evidence>
<feature type="domain" description="Heterokaryon incompatibility" evidence="2">
    <location>
        <begin position="72"/>
        <end position="146"/>
    </location>
</feature>
<dbReference type="PANTHER" id="PTHR24148">
    <property type="entry name" value="ANKYRIN REPEAT DOMAIN-CONTAINING PROTEIN 39 HOMOLOG-RELATED"/>
    <property type="match status" value="1"/>
</dbReference>
<dbReference type="Proteomes" id="UP001278500">
    <property type="component" value="Unassembled WGS sequence"/>
</dbReference>